<dbReference type="Pfam" id="PF01554">
    <property type="entry name" value="MatE"/>
    <property type="match status" value="2"/>
</dbReference>
<dbReference type="RefSeq" id="WP_186841487.1">
    <property type="nucleotide sequence ID" value="NZ_WJBC01000004.1"/>
</dbReference>
<feature type="transmembrane region" description="Helical" evidence="13">
    <location>
        <begin position="20"/>
        <end position="44"/>
    </location>
</feature>
<evidence type="ECO:0000256" key="3">
    <source>
        <dbReference type="ARBA" id="ARBA00010199"/>
    </source>
</evidence>
<keyword evidence="7" id="KW-1003">Cell membrane</keyword>
<evidence type="ECO:0000256" key="12">
    <source>
        <dbReference type="ARBA" id="ARBA00031636"/>
    </source>
</evidence>
<comment type="function">
    <text evidence="1">Multidrug efflux pump.</text>
</comment>
<feature type="transmembrane region" description="Helical" evidence="13">
    <location>
        <begin position="143"/>
        <end position="164"/>
    </location>
</feature>
<evidence type="ECO:0000256" key="6">
    <source>
        <dbReference type="ARBA" id="ARBA00022449"/>
    </source>
</evidence>
<reference evidence="14 15" key="1">
    <citation type="journal article" date="2020" name="mSystems">
        <title>Defining Genomic and Predicted Metabolic Features of the Acetobacterium Genus.</title>
        <authorList>
            <person name="Ross D.E."/>
            <person name="Marshall C.W."/>
            <person name="Gulliver D."/>
            <person name="May H.D."/>
            <person name="Norman R.S."/>
        </authorList>
    </citation>
    <scope>NUCLEOTIDE SEQUENCE [LARGE SCALE GENOMIC DNA]</scope>
    <source>
        <strain evidence="14 15">DSM 8238</strain>
    </source>
</reference>
<evidence type="ECO:0000313" key="14">
    <source>
        <dbReference type="EMBL" id="MBC3803573.1"/>
    </source>
</evidence>
<keyword evidence="6" id="KW-0050">Antiport</keyword>
<feature type="transmembrane region" description="Helical" evidence="13">
    <location>
        <begin position="204"/>
        <end position="226"/>
    </location>
</feature>
<comment type="caution">
    <text evidence="14">The sequence shown here is derived from an EMBL/GenBank/DDBJ whole genome shotgun (WGS) entry which is preliminary data.</text>
</comment>
<evidence type="ECO:0000256" key="8">
    <source>
        <dbReference type="ARBA" id="ARBA00022692"/>
    </source>
</evidence>
<keyword evidence="9 13" id="KW-1133">Transmembrane helix</keyword>
<keyword evidence="10" id="KW-0406">Ion transport</keyword>
<feature type="transmembrane region" description="Helical" evidence="13">
    <location>
        <begin position="64"/>
        <end position="85"/>
    </location>
</feature>
<accession>A0ABR6WST1</accession>
<feature type="transmembrane region" description="Helical" evidence="13">
    <location>
        <begin position="105"/>
        <end position="131"/>
    </location>
</feature>
<feature type="transmembrane region" description="Helical" evidence="13">
    <location>
        <begin position="296"/>
        <end position="317"/>
    </location>
</feature>
<gene>
    <name evidence="14" type="ORF">GH808_03870</name>
</gene>
<dbReference type="PANTHER" id="PTHR43298">
    <property type="entry name" value="MULTIDRUG RESISTANCE PROTEIN NORM-RELATED"/>
    <property type="match status" value="1"/>
</dbReference>
<evidence type="ECO:0000313" key="15">
    <source>
        <dbReference type="Proteomes" id="UP000603234"/>
    </source>
</evidence>
<dbReference type="InterPro" id="IPR002528">
    <property type="entry name" value="MATE_fam"/>
</dbReference>
<proteinExistence type="inferred from homology"/>
<dbReference type="PIRSF" id="PIRSF006603">
    <property type="entry name" value="DinF"/>
    <property type="match status" value="1"/>
</dbReference>
<protein>
    <recommendedName>
        <fullName evidence="4">Probable multidrug resistance protein NorM</fullName>
    </recommendedName>
    <alternativeName>
        <fullName evidence="12">Multidrug-efflux transporter</fullName>
    </alternativeName>
</protein>
<comment type="subcellular location">
    <subcellularLocation>
        <location evidence="2">Cell membrane</location>
        <topology evidence="2">Multi-pass membrane protein</topology>
    </subcellularLocation>
</comment>
<dbReference type="InterPro" id="IPR048279">
    <property type="entry name" value="MdtK-like"/>
</dbReference>
<keyword evidence="11 13" id="KW-0472">Membrane</keyword>
<dbReference type="InterPro" id="IPR050222">
    <property type="entry name" value="MATE_MdtK"/>
</dbReference>
<feature type="transmembrane region" description="Helical" evidence="13">
    <location>
        <begin position="270"/>
        <end position="290"/>
    </location>
</feature>
<feature type="transmembrane region" description="Helical" evidence="13">
    <location>
        <begin position="363"/>
        <end position="386"/>
    </location>
</feature>
<sequence>MKQTQETQIKKENKMGTVPIPRLLFAMSLPAIISMLIQAMYNIVDSIFVAQVGEEALTAVSLAFPVQMIIIACFVGMGVGINSAISRRLGEKKKSEAVNVAEHGFIIAIILSLIMVVIGFFISEMFISLFTDNELIISQGRNYLLIVTMLSFGSIITQAAFSTLQGSGDMIKPMIGQILGAVLNIIFNPILVFGLFGFPALGVVGSAIATVSGQIIGMGYMLFVVFKGKNNLLKLDFKSFHYDKTIFRDILKVGLPSAIMQGLASIMITGYNLILATFGMSAVAVFGIYFKVQSFVFMPIFGLAQGAMPIFGFNFGARNEKRFKDTLKVVTTVALIVMCIGVLIFWVFPTQIMSAFNPSEEMMAIGIHCLRVISLAFPVAGASIMIATSFQAIGKAHVSMIASFIRQMIFLLPVSFLLSRIGGLDLVWYGFLISEIVCLAYELHMYRRYKRTIFSKWEAVPTAP</sequence>
<evidence type="ECO:0000256" key="1">
    <source>
        <dbReference type="ARBA" id="ARBA00003408"/>
    </source>
</evidence>
<feature type="transmembrane region" description="Helical" evidence="13">
    <location>
        <begin position="398"/>
        <end position="421"/>
    </location>
</feature>
<feature type="transmembrane region" description="Helical" evidence="13">
    <location>
        <begin position="427"/>
        <end position="446"/>
    </location>
</feature>
<evidence type="ECO:0000256" key="2">
    <source>
        <dbReference type="ARBA" id="ARBA00004651"/>
    </source>
</evidence>
<comment type="similarity">
    <text evidence="3">Belongs to the multi antimicrobial extrusion (MATE) (TC 2.A.66.1) family.</text>
</comment>
<keyword evidence="8 13" id="KW-0812">Transmembrane</keyword>
<feature type="transmembrane region" description="Helical" evidence="13">
    <location>
        <begin position="176"/>
        <end position="198"/>
    </location>
</feature>
<feature type="transmembrane region" description="Helical" evidence="13">
    <location>
        <begin position="329"/>
        <end position="348"/>
    </location>
</feature>
<keyword evidence="15" id="KW-1185">Reference proteome</keyword>
<evidence type="ECO:0000256" key="11">
    <source>
        <dbReference type="ARBA" id="ARBA00023136"/>
    </source>
</evidence>
<dbReference type="EMBL" id="WJBC01000004">
    <property type="protein sequence ID" value="MBC3803573.1"/>
    <property type="molecule type" value="Genomic_DNA"/>
</dbReference>
<evidence type="ECO:0000256" key="9">
    <source>
        <dbReference type="ARBA" id="ARBA00022989"/>
    </source>
</evidence>
<dbReference type="Proteomes" id="UP000603234">
    <property type="component" value="Unassembled WGS sequence"/>
</dbReference>
<evidence type="ECO:0000256" key="7">
    <source>
        <dbReference type="ARBA" id="ARBA00022475"/>
    </source>
</evidence>
<dbReference type="PANTHER" id="PTHR43298:SF2">
    <property type="entry name" value="FMN_FAD EXPORTER YEEO-RELATED"/>
    <property type="match status" value="1"/>
</dbReference>
<organism evidence="14 15">
    <name type="scientific">Acetobacterium fimetarium</name>
    <dbReference type="NCBI Taxonomy" id="52691"/>
    <lineage>
        <taxon>Bacteria</taxon>
        <taxon>Bacillati</taxon>
        <taxon>Bacillota</taxon>
        <taxon>Clostridia</taxon>
        <taxon>Eubacteriales</taxon>
        <taxon>Eubacteriaceae</taxon>
        <taxon>Acetobacterium</taxon>
    </lineage>
</organism>
<dbReference type="NCBIfam" id="TIGR00797">
    <property type="entry name" value="matE"/>
    <property type="match status" value="1"/>
</dbReference>
<keyword evidence="5" id="KW-0813">Transport</keyword>
<evidence type="ECO:0000256" key="10">
    <source>
        <dbReference type="ARBA" id="ARBA00023065"/>
    </source>
</evidence>
<evidence type="ECO:0000256" key="13">
    <source>
        <dbReference type="SAM" id="Phobius"/>
    </source>
</evidence>
<evidence type="ECO:0000256" key="4">
    <source>
        <dbReference type="ARBA" id="ARBA00020268"/>
    </source>
</evidence>
<name>A0ABR6WST1_9FIRM</name>
<evidence type="ECO:0000256" key="5">
    <source>
        <dbReference type="ARBA" id="ARBA00022448"/>
    </source>
</evidence>